<evidence type="ECO:0008006" key="4">
    <source>
        <dbReference type="Google" id="ProtNLM"/>
    </source>
</evidence>
<gene>
    <name evidence="2" type="ORF">FW778_17535</name>
</gene>
<comment type="caution">
    <text evidence="2">The sequence shown here is derived from an EMBL/GenBank/DDBJ whole genome shotgun (WGS) entry which is preliminary data.</text>
</comment>
<evidence type="ECO:0000313" key="2">
    <source>
        <dbReference type="EMBL" id="KAA9037229.1"/>
    </source>
</evidence>
<dbReference type="RefSeq" id="WP_150416157.1">
    <property type="nucleotide sequence ID" value="NZ_VYQF01000006.1"/>
</dbReference>
<accession>A0A5J5IDA8</accession>
<feature type="chain" id="PRO_5023841837" description="6-bladed beta-propeller protein" evidence="1">
    <location>
        <begin position="20"/>
        <end position="500"/>
    </location>
</feature>
<keyword evidence="3" id="KW-1185">Reference proteome</keyword>
<proteinExistence type="predicted"/>
<dbReference type="EMBL" id="VYQF01000006">
    <property type="protein sequence ID" value="KAA9037229.1"/>
    <property type="molecule type" value="Genomic_DNA"/>
</dbReference>
<feature type="signal peptide" evidence="1">
    <location>
        <begin position="1"/>
        <end position="19"/>
    </location>
</feature>
<organism evidence="2 3">
    <name type="scientific">Ginsengibacter hankyongi</name>
    <dbReference type="NCBI Taxonomy" id="2607284"/>
    <lineage>
        <taxon>Bacteria</taxon>
        <taxon>Pseudomonadati</taxon>
        <taxon>Bacteroidota</taxon>
        <taxon>Chitinophagia</taxon>
        <taxon>Chitinophagales</taxon>
        <taxon>Chitinophagaceae</taxon>
        <taxon>Ginsengibacter</taxon>
    </lineage>
</organism>
<sequence>MKTIFIFIIAGFSCLSSLAQEISYSKPERDDLLFDAPTRVPFGLTKSFHIIGKLNGNLLVYKNIRYKHLIAVYDNQMKLKSNANLDFLPSTIRSLDFVDCAGRVYVIYQFQKRNVFYCMAAAIDENGKTIREPFQLDTTHIKFIADIELYHIISSEDKSKIIIYKLYKGDVFTGNHLYDFTTLLFNDSLQLIRKSHIPSLFETENDLFSDFLVDNDGNFVFTKGSKLDPTDVFNELILVIKAPTQDNFNMHLLNLSGNLLDRVDLRVDNVNQQYVINALYFKKRNSDKEGPYSAIWSKQMNALVASNFFSFADAGPDKAASQKAATNTLDGFYLRDVILTNDGGFIVTAEDLETPAAFILPWGLRDNPIFYSSSYIFSSFRILASAYCKNVIIFYFDNKAHLRWTNEIVKSQYAGVTFPSFTVINAASKIYFLYNESVKQTQIMNEQTLAGDGTLSDKVPLRNLDFKYSMISRLGQQVSANEIVFPCIYRHYICFAEIKY</sequence>
<dbReference type="AlphaFoldDB" id="A0A5J5IDA8"/>
<evidence type="ECO:0000313" key="3">
    <source>
        <dbReference type="Proteomes" id="UP000326903"/>
    </source>
</evidence>
<protein>
    <recommendedName>
        <fullName evidence="4">6-bladed beta-propeller protein</fullName>
    </recommendedName>
</protein>
<evidence type="ECO:0000256" key="1">
    <source>
        <dbReference type="SAM" id="SignalP"/>
    </source>
</evidence>
<dbReference type="Proteomes" id="UP000326903">
    <property type="component" value="Unassembled WGS sequence"/>
</dbReference>
<reference evidence="2 3" key="1">
    <citation type="submission" date="2019-09" db="EMBL/GenBank/DDBJ databases">
        <title>Draft genome sequence of Ginsengibacter sp. BR5-29.</title>
        <authorList>
            <person name="Im W.-T."/>
        </authorList>
    </citation>
    <scope>NUCLEOTIDE SEQUENCE [LARGE SCALE GENOMIC DNA]</scope>
    <source>
        <strain evidence="2 3">BR5-29</strain>
    </source>
</reference>
<keyword evidence="1" id="KW-0732">Signal</keyword>
<name>A0A5J5IDA8_9BACT</name>